<evidence type="ECO:0000313" key="2">
    <source>
        <dbReference type="EMBL" id="ABJ59669.1"/>
    </source>
</evidence>
<dbReference type="Proteomes" id="UP000000664">
    <property type="component" value="Chromosome"/>
</dbReference>
<gene>
    <name evidence="2" type="ordered locus">LGAS_0261</name>
</gene>
<organism evidence="2 3">
    <name type="scientific">Lactobacillus gasseri (strain ATCC 33323 / DSM 20243 / BCRC 14619 / CIP 102991 / JCM 1131 / KCTC 3163 / NCIMB 11718 / NCTC 13722 / AM63)</name>
    <dbReference type="NCBI Taxonomy" id="324831"/>
    <lineage>
        <taxon>Bacteria</taxon>
        <taxon>Bacillati</taxon>
        <taxon>Bacillota</taxon>
        <taxon>Bacilli</taxon>
        <taxon>Lactobacillales</taxon>
        <taxon>Lactobacillaceae</taxon>
        <taxon>Lactobacillus</taxon>
    </lineage>
</organism>
<reference evidence="2 3" key="1">
    <citation type="journal article" date="2006" name="Proc. Natl. Acad. Sci. U.S.A.">
        <title>Comparative genomics of the lactic acid bacteria.</title>
        <authorList>
            <person name="Makarova K."/>
            <person name="Slesarev A."/>
            <person name="Wolf Y."/>
            <person name="Sorokin A."/>
            <person name="Mirkin B."/>
            <person name="Koonin E."/>
            <person name="Pavlov A."/>
            <person name="Pavlova N."/>
            <person name="Karamychev V."/>
            <person name="Polouchine N."/>
            <person name="Shakhova V."/>
            <person name="Grigoriev I."/>
            <person name="Lou Y."/>
            <person name="Rohksar D."/>
            <person name="Lucas S."/>
            <person name="Huang K."/>
            <person name="Goodstein D.M."/>
            <person name="Hawkins T."/>
            <person name="Plengvidhya V."/>
            <person name="Welker D."/>
            <person name="Hughes J."/>
            <person name="Goh Y."/>
            <person name="Benson A."/>
            <person name="Baldwin K."/>
            <person name="Lee J.H."/>
            <person name="Diaz-Muniz I."/>
            <person name="Dosti B."/>
            <person name="Smeianov V."/>
            <person name="Wechter W."/>
            <person name="Barabote R."/>
            <person name="Lorca G."/>
            <person name="Altermann E."/>
            <person name="Barrangou R."/>
            <person name="Ganesan B."/>
            <person name="Xie Y."/>
            <person name="Rawsthorne H."/>
            <person name="Tamir D."/>
            <person name="Parker C."/>
            <person name="Breidt F."/>
            <person name="Broadbent J."/>
            <person name="Hutkins R."/>
            <person name="O'Sullivan D."/>
            <person name="Steele J."/>
            <person name="Unlu G."/>
            <person name="Saier M."/>
            <person name="Klaenhammer T."/>
            <person name="Richardson P."/>
            <person name="Kozyavkin S."/>
            <person name="Weimer B."/>
            <person name="Mills D."/>
        </authorList>
    </citation>
    <scope>NUCLEOTIDE SEQUENCE [LARGE SCALE GENOMIC DNA]</scope>
    <source>
        <strain evidence="3">ATCC 33323 / DSM 20243 / BCRC 14619 / CIP 102991 / JCM 1131 / KCTC 3163 / NCIMB 11718 / NCTC 13722 / AM63</strain>
    </source>
</reference>
<accession>A0A805Z6F2</accession>
<keyword evidence="1" id="KW-0472">Membrane</keyword>
<dbReference type="EMBL" id="CP000413">
    <property type="protein sequence ID" value="ABJ59669.1"/>
    <property type="molecule type" value="Genomic_DNA"/>
</dbReference>
<keyword evidence="1" id="KW-0812">Transmembrane</keyword>
<evidence type="ECO:0000256" key="1">
    <source>
        <dbReference type="SAM" id="Phobius"/>
    </source>
</evidence>
<protein>
    <submittedName>
        <fullName evidence="2">Uncharacterized protein</fullName>
    </submittedName>
</protein>
<name>A0A805Z6F2_LACGA</name>
<keyword evidence="1" id="KW-1133">Transmembrane helix</keyword>
<sequence length="54" mass="6147">MAADPDPKSHPDPINELRASIIAENKLILCLLLFTASPIFIIKYMLKTIKNYFN</sequence>
<proteinExistence type="predicted"/>
<dbReference type="AlphaFoldDB" id="A0A805Z6F2"/>
<evidence type="ECO:0000313" key="3">
    <source>
        <dbReference type="Proteomes" id="UP000000664"/>
    </source>
</evidence>
<feature type="transmembrane region" description="Helical" evidence="1">
    <location>
        <begin position="27"/>
        <end position="46"/>
    </location>
</feature>
<dbReference type="KEGG" id="lga:LGAS_0261"/>